<evidence type="ECO:0000313" key="3">
    <source>
        <dbReference type="Proteomes" id="UP000499080"/>
    </source>
</evidence>
<dbReference type="Proteomes" id="UP000499080">
    <property type="component" value="Unassembled WGS sequence"/>
</dbReference>
<name>A0A4Y2B6B8_ARAVE</name>
<proteinExistence type="predicted"/>
<evidence type="ECO:0000313" key="2">
    <source>
        <dbReference type="EMBL" id="GBL87872.1"/>
    </source>
</evidence>
<comment type="caution">
    <text evidence="2">The sequence shown here is derived from an EMBL/GenBank/DDBJ whole genome shotgun (WGS) entry which is preliminary data.</text>
</comment>
<sequence length="184" mass="21396">MEKWLKTGTRKRSASRTKIRTTDLAAMEITVDQQDDNHEMQRPTEWPAQTDDSDPDDEDAILEDLKEKWKTVGRITDDATLSDILEVDAELLTASYPTDEEILKSLMDNNKGQENDSYSKNEDMIQLKPHRTEMLQSFETIKRGFQMEENVPDSIFSSLIKCENFYENLTSRNAKQCKITEFFK</sequence>
<dbReference type="AlphaFoldDB" id="A0A4Y2B6B8"/>
<keyword evidence="3" id="KW-1185">Reference proteome</keyword>
<evidence type="ECO:0000256" key="1">
    <source>
        <dbReference type="SAM" id="MobiDB-lite"/>
    </source>
</evidence>
<dbReference type="EMBL" id="BGPR01000056">
    <property type="protein sequence ID" value="GBL87872.1"/>
    <property type="molecule type" value="Genomic_DNA"/>
</dbReference>
<organism evidence="2 3">
    <name type="scientific">Araneus ventricosus</name>
    <name type="common">Orbweaver spider</name>
    <name type="synonym">Epeira ventricosa</name>
    <dbReference type="NCBI Taxonomy" id="182803"/>
    <lineage>
        <taxon>Eukaryota</taxon>
        <taxon>Metazoa</taxon>
        <taxon>Ecdysozoa</taxon>
        <taxon>Arthropoda</taxon>
        <taxon>Chelicerata</taxon>
        <taxon>Arachnida</taxon>
        <taxon>Araneae</taxon>
        <taxon>Araneomorphae</taxon>
        <taxon>Entelegynae</taxon>
        <taxon>Araneoidea</taxon>
        <taxon>Araneidae</taxon>
        <taxon>Araneus</taxon>
    </lineage>
</organism>
<protein>
    <submittedName>
        <fullName evidence="2">Uncharacterized protein</fullName>
    </submittedName>
</protein>
<feature type="region of interest" description="Disordered" evidence="1">
    <location>
        <begin position="30"/>
        <end position="58"/>
    </location>
</feature>
<accession>A0A4Y2B6B8</accession>
<reference evidence="2 3" key="1">
    <citation type="journal article" date="2019" name="Sci. Rep.">
        <title>Orb-weaving spider Araneus ventricosus genome elucidates the spidroin gene catalogue.</title>
        <authorList>
            <person name="Kono N."/>
            <person name="Nakamura H."/>
            <person name="Ohtoshi R."/>
            <person name="Moran D.A.P."/>
            <person name="Shinohara A."/>
            <person name="Yoshida Y."/>
            <person name="Fujiwara M."/>
            <person name="Mori M."/>
            <person name="Tomita M."/>
            <person name="Arakawa K."/>
        </authorList>
    </citation>
    <scope>NUCLEOTIDE SEQUENCE [LARGE SCALE GENOMIC DNA]</scope>
</reference>
<gene>
    <name evidence="2" type="ORF">AVEN_192048_1</name>
</gene>